<dbReference type="HOGENOM" id="CLU_1757565_0_0_6"/>
<evidence type="ECO:0000256" key="1">
    <source>
        <dbReference type="SAM" id="SignalP"/>
    </source>
</evidence>
<organism evidence="2 3">
    <name type="scientific">Chania multitudinisentens RB-25</name>
    <dbReference type="NCBI Taxonomy" id="1441930"/>
    <lineage>
        <taxon>Bacteria</taxon>
        <taxon>Pseudomonadati</taxon>
        <taxon>Pseudomonadota</taxon>
        <taxon>Gammaproteobacteria</taxon>
        <taxon>Enterobacterales</taxon>
        <taxon>Yersiniaceae</taxon>
        <taxon>Chania</taxon>
    </lineage>
</organism>
<evidence type="ECO:0000313" key="3">
    <source>
        <dbReference type="Proteomes" id="UP000019030"/>
    </source>
</evidence>
<dbReference type="Proteomes" id="UP000019030">
    <property type="component" value="Chromosome"/>
</dbReference>
<protein>
    <recommendedName>
        <fullName evidence="4">Lipoprotein</fullName>
    </recommendedName>
</protein>
<dbReference type="STRING" id="1441930.Z042_08900"/>
<dbReference type="eggNOG" id="ENOG5033IVJ">
    <property type="taxonomic scope" value="Bacteria"/>
</dbReference>
<dbReference type="PATRIC" id="fig|1441930.4.peg.1775"/>
<dbReference type="AlphaFoldDB" id="W0LBT3"/>
<proteinExistence type="predicted"/>
<dbReference type="OrthoDB" id="6414000at2"/>
<feature type="chain" id="PRO_5012452410" description="Lipoprotein" evidence="1">
    <location>
        <begin position="16"/>
        <end position="149"/>
    </location>
</feature>
<dbReference type="RefSeq" id="WP_024911139.1">
    <property type="nucleotide sequence ID" value="NZ_CP007044.2"/>
</dbReference>
<evidence type="ECO:0000313" key="2">
    <source>
        <dbReference type="EMBL" id="AHG19727.1"/>
    </source>
</evidence>
<reference evidence="2 3" key="1">
    <citation type="submission" date="2014-01" db="EMBL/GenBank/DDBJ databases">
        <title>Isolation of Serratia multitudinisentens RB-25 from Ex-Landfill site.</title>
        <authorList>
            <person name="Robson E.H.J."/>
        </authorList>
    </citation>
    <scope>NUCLEOTIDE SEQUENCE [LARGE SCALE GENOMIC DNA]</scope>
    <source>
        <strain evidence="2 3">RB-25</strain>
    </source>
</reference>
<accession>W0LBT3</accession>
<gene>
    <name evidence="2" type="ORF">Z042_08900</name>
</gene>
<evidence type="ECO:0008006" key="4">
    <source>
        <dbReference type="Google" id="ProtNLM"/>
    </source>
</evidence>
<dbReference type="EMBL" id="CP007044">
    <property type="protein sequence ID" value="AHG19727.1"/>
    <property type="molecule type" value="Genomic_DNA"/>
</dbReference>
<feature type="signal peptide" evidence="1">
    <location>
        <begin position="1"/>
        <end position="15"/>
    </location>
</feature>
<sequence length="149" mass="16629">MRWLFAMLIALFCWASSVSGQKLYATQTAIISTVLSPQVLNSLPEFLSYEPAPSSKGEIRRKAPGKLLLLLPRVQPCPSSLLSPAPQVPAYTLATALARYAKPQWQIDLPLSHRLQQINWALHSSQQQSRIGGWKNSNILYRGSLTYHS</sequence>
<reference evidence="2 3" key="2">
    <citation type="submission" date="2015-03" db="EMBL/GenBank/DDBJ databases">
        <authorList>
            <person name="Chan K.-G."/>
        </authorList>
    </citation>
    <scope>NUCLEOTIDE SEQUENCE [LARGE SCALE GENOMIC DNA]</scope>
    <source>
        <strain evidence="2 3">RB-25</strain>
    </source>
</reference>
<keyword evidence="1" id="KW-0732">Signal</keyword>
<dbReference type="KEGG" id="sfo:Z042_08900"/>
<name>W0LBT3_9GAMM</name>
<keyword evidence="3" id="KW-1185">Reference proteome</keyword>